<dbReference type="EMBL" id="JBHSOJ010000026">
    <property type="protein sequence ID" value="MFC5631782.1"/>
    <property type="molecule type" value="Genomic_DNA"/>
</dbReference>
<keyword evidence="3" id="KW-1185">Reference proteome</keyword>
<reference evidence="3" key="1">
    <citation type="journal article" date="2019" name="Int. J. Syst. Evol. Microbiol.">
        <title>The Global Catalogue of Microorganisms (GCM) 10K type strain sequencing project: providing services to taxonomists for standard genome sequencing and annotation.</title>
        <authorList>
            <consortium name="The Broad Institute Genomics Platform"/>
            <consortium name="The Broad Institute Genome Sequencing Center for Infectious Disease"/>
            <person name="Wu L."/>
            <person name="Ma J."/>
        </authorList>
    </citation>
    <scope>NUCLEOTIDE SEQUENCE [LARGE SCALE GENOMIC DNA]</scope>
    <source>
        <strain evidence="3">DT43</strain>
    </source>
</reference>
<evidence type="ECO:0000313" key="2">
    <source>
        <dbReference type="EMBL" id="MFC5631782.1"/>
    </source>
</evidence>
<keyword evidence="1" id="KW-0812">Transmembrane</keyword>
<dbReference type="Proteomes" id="UP001596110">
    <property type="component" value="Unassembled WGS sequence"/>
</dbReference>
<comment type="caution">
    <text evidence="2">The sequence shown here is derived from an EMBL/GenBank/DDBJ whole genome shotgun (WGS) entry which is preliminary data.</text>
</comment>
<accession>A0ABW0UDY2</accession>
<organism evidence="2 3">
    <name type="scientific">Streptococcus caledonicus</name>
    <dbReference type="NCBI Taxonomy" id="2614158"/>
    <lineage>
        <taxon>Bacteria</taxon>
        <taxon>Bacillati</taxon>
        <taxon>Bacillota</taxon>
        <taxon>Bacilli</taxon>
        <taxon>Lactobacillales</taxon>
        <taxon>Streptococcaceae</taxon>
        <taxon>Streptococcus</taxon>
    </lineage>
</organism>
<name>A0ABW0UDY2_9STRE</name>
<proteinExistence type="predicted"/>
<evidence type="ECO:0000256" key="1">
    <source>
        <dbReference type="SAM" id="Phobius"/>
    </source>
</evidence>
<feature type="non-terminal residue" evidence="2">
    <location>
        <position position="1"/>
    </location>
</feature>
<keyword evidence="1" id="KW-0472">Membrane</keyword>
<keyword evidence="1" id="KW-1133">Transmembrane helix</keyword>
<protein>
    <submittedName>
        <fullName evidence="2">Uncharacterized protein</fullName>
    </submittedName>
</protein>
<gene>
    <name evidence="2" type="ORF">ACFPQ3_09475</name>
</gene>
<feature type="transmembrane region" description="Helical" evidence="1">
    <location>
        <begin position="34"/>
        <end position="54"/>
    </location>
</feature>
<sequence length="63" mass="7370">FFLPQDHIVFTIEKVVNALEDSHFHAFYHDFGRLLITLKSSGCSAICLLTRYLLWAKDRKNDD</sequence>
<evidence type="ECO:0000313" key="3">
    <source>
        <dbReference type="Proteomes" id="UP001596110"/>
    </source>
</evidence>